<reference evidence="5 6" key="1">
    <citation type="submission" date="2019-05" db="EMBL/GenBank/DDBJ databases">
        <title>OXA-830, a novel chromosomally encoded expanded-spectrum class D beta-lactamase in Aeromonas simiae.</title>
        <authorList>
            <person name="Zhou W."/>
            <person name="Chen Q."/>
        </authorList>
    </citation>
    <scope>NUCLEOTIDE SEQUENCE [LARGE SCALE GENOMIC DNA]</scope>
    <source>
        <strain evidence="5 6">A6</strain>
    </source>
</reference>
<dbReference type="Gene3D" id="3.40.50.2300">
    <property type="match status" value="2"/>
</dbReference>
<dbReference type="Pfam" id="PF00356">
    <property type="entry name" value="LacI"/>
    <property type="match status" value="1"/>
</dbReference>
<dbReference type="InterPro" id="IPR046335">
    <property type="entry name" value="LacI/GalR-like_sensor"/>
</dbReference>
<keyword evidence="3" id="KW-0804">Transcription</keyword>
<dbReference type="AlphaFoldDB" id="A0A5J6X0D2"/>
<organism evidence="5 6">
    <name type="scientific">Aeromonas simiae</name>
    <dbReference type="NCBI Taxonomy" id="218936"/>
    <lineage>
        <taxon>Bacteria</taxon>
        <taxon>Pseudomonadati</taxon>
        <taxon>Pseudomonadota</taxon>
        <taxon>Gammaproteobacteria</taxon>
        <taxon>Aeromonadales</taxon>
        <taxon>Aeromonadaceae</taxon>
        <taxon>Aeromonas</taxon>
    </lineage>
</organism>
<dbReference type="SUPFAM" id="SSF53822">
    <property type="entry name" value="Periplasmic binding protein-like I"/>
    <property type="match status" value="1"/>
</dbReference>
<proteinExistence type="predicted"/>
<dbReference type="Pfam" id="PF13377">
    <property type="entry name" value="Peripla_BP_3"/>
    <property type="match status" value="1"/>
</dbReference>
<dbReference type="Proteomes" id="UP000594034">
    <property type="component" value="Chromosome"/>
</dbReference>
<keyword evidence="1" id="KW-0805">Transcription regulation</keyword>
<dbReference type="CDD" id="cd06270">
    <property type="entry name" value="PBP1_GalS-like"/>
    <property type="match status" value="1"/>
</dbReference>
<accession>A0A5J6X0D2</accession>
<dbReference type="InterPro" id="IPR028082">
    <property type="entry name" value="Peripla_BP_I"/>
</dbReference>
<keyword evidence="2 5" id="KW-0238">DNA-binding</keyword>
<protein>
    <submittedName>
        <fullName evidence="5">LacI family DNA-binding transcriptional regulator</fullName>
    </submittedName>
</protein>
<evidence type="ECO:0000256" key="2">
    <source>
        <dbReference type="ARBA" id="ARBA00023125"/>
    </source>
</evidence>
<evidence type="ECO:0000313" key="6">
    <source>
        <dbReference type="Proteomes" id="UP000594034"/>
    </source>
</evidence>
<feature type="domain" description="HTH lacI-type" evidence="4">
    <location>
        <begin position="2"/>
        <end position="56"/>
    </location>
</feature>
<name>A0A5J6X0D2_9GAMM</name>
<dbReference type="EMBL" id="CP040449">
    <property type="protein sequence ID" value="QFI55045.1"/>
    <property type="molecule type" value="Genomic_DNA"/>
</dbReference>
<dbReference type="CDD" id="cd01392">
    <property type="entry name" value="HTH_LacI"/>
    <property type="match status" value="1"/>
</dbReference>
<dbReference type="RefSeq" id="WP_193000720.1">
    <property type="nucleotide sequence ID" value="NZ_CP040449.1"/>
</dbReference>
<gene>
    <name evidence="5" type="ORF">FE240_10315</name>
</gene>
<evidence type="ECO:0000256" key="1">
    <source>
        <dbReference type="ARBA" id="ARBA00023015"/>
    </source>
</evidence>
<evidence type="ECO:0000259" key="4">
    <source>
        <dbReference type="PROSITE" id="PS50932"/>
    </source>
</evidence>
<dbReference type="PROSITE" id="PS50932">
    <property type="entry name" value="HTH_LACI_2"/>
    <property type="match status" value="1"/>
</dbReference>
<dbReference type="Gene3D" id="1.10.260.40">
    <property type="entry name" value="lambda repressor-like DNA-binding domains"/>
    <property type="match status" value="1"/>
</dbReference>
<dbReference type="KEGG" id="asim:FE240_10315"/>
<dbReference type="SMART" id="SM00354">
    <property type="entry name" value="HTH_LACI"/>
    <property type="match status" value="1"/>
</dbReference>
<dbReference type="GO" id="GO:0003700">
    <property type="term" value="F:DNA-binding transcription factor activity"/>
    <property type="evidence" value="ECO:0007669"/>
    <property type="project" value="TreeGrafter"/>
</dbReference>
<evidence type="ECO:0000313" key="5">
    <source>
        <dbReference type="EMBL" id="QFI55045.1"/>
    </source>
</evidence>
<dbReference type="PANTHER" id="PTHR30146:SF109">
    <property type="entry name" value="HTH-TYPE TRANSCRIPTIONAL REGULATOR GALS"/>
    <property type="match status" value="1"/>
</dbReference>
<dbReference type="SUPFAM" id="SSF47413">
    <property type="entry name" value="lambda repressor-like DNA-binding domains"/>
    <property type="match status" value="1"/>
</dbReference>
<keyword evidence="6" id="KW-1185">Reference proteome</keyword>
<dbReference type="PANTHER" id="PTHR30146">
    <property type="entry name" value="LACI-RELATED TRANSCRIPTIONAL REPRESSOR"/>
    <property type="match status" value="1"/>
</dbReference>
<evidence type="ECO:0000256" key="3">
    <source>
        <dbReference type="ARBA" id="ARBA00023163"/>
    </source>
</evidence>
<dbReference type="GO" id="GO:0000976">
    <property type="term" value="F:transcription cis-regulatory region binding"/>
    <property type="evidence" value="ECO:0007669"/>
    <property type="project" value="TreeGrafter"/>
</dbReference>
<dbReference type="PRINTS" id="PR00036">
    <property type="entry name" value="HTHLACI"/>
</dbReference>
<dbReference type="InterPro" id="IPR000843">
    <property type="entry name" value="HTH_LacI"/>
</dbReference>
<sequence length="332" mass="36634">MATIKDVSRLANVSISTVSRVINNTAQVAPEKREAVLAAMKELNFRPNSFAQALVSKRSNCVGVLVGDLCGGPFFAQMMRGVERVVDASNKFTIVMSGNHEEDRERHAIQALQQRQCDALILHSKALPDEELAELAAGDTPVVFINRLIPGVEDRCVWFDNRAGIMTACQHLIDKGHRRIAFITSDDEIFVDGQQRMRGYRETLANAGIDYDEALVGKGYADEQGGYVAMASLLERGVDFTAVLGFNDGMVAGAISCLLEHGYQIPSQVSVVGFDDIPYARYTYPKLTTVRYPIEEMGERAADLAMALLDGRGEERLERKFEPELIVRESVA</sequence>
<dbReference type="InterPro" id="IPR010982">
    <property type="entry name" value="Lambda_DNA-bd_dom_sf"/>
</dbReference>